<keyword evidence="10" id="KW-1185">Reference proteome</keyword>
<dbReference type="STRING" id="75913.A0A0K0FD76"/>
<dbReference type="WBParaSite" id="SVE_0679600.1">
    <property type="protein sequence ID" value="SVE_0679600.1"/>
    <property type="gene ID" value="SVE_0679600"/>
</dbReference>
<dbReference type="SUPFAM" id="SSF52540">
    <property type="entry name" value="P-loop containing nucleoside triphosphate hydrolases"/>
    <property type="match status" value="1"/>
</dbReference>
<reference evidence="10" key="1">
    <citation type="submission" date="2014-07" db="EMBL/GenBank/DDBJ databases">
        <authorList>
            <person name="Martin A.A"/>
            <person name="De Silva N."/>
        </authorList>
    </citation>
    <scope>NUCLEOTIDE SEQUENCE</scope>
</reference>
<evidence type="ECO:0000259" key="9">
    <source>
        <dbReference type="Pfam" id="PF00271"/>
    </source>
</evidence>
<comment type="subunit">
    <text evidence="1">Interacts (via N-terminus) with spn-A/Rad51.</text>
</comment>
<dbReference type="InterPro" id="IPR050496">
    <property type="entry name" value="SNF2_RAD54_helicase_repair"/>
</dbReference>
<keyword evidence="6" id="KW-0131">Cell cycle</keyword>
<name>A0A0K0FD76_STRVS</name>
<dbReference type="GO" id="GO:0016787">
    <property type="term" value="F:hydrolase activity"/>
    <property type="evidence" value="ECO:0007669"/>
    <property type="project" value="UniProtKB-KW"/>
</dbReference>
<organism evidence="10 11">
    <name type="scientific">Strongyloides venezuelensis</name>
    <name type="common">Threadworm</name>
    <dbReference type="NCBI Taxonomy" id="75913"/>
    <lineage>
        <taxon>Eukaryota</taxon>
        <taxon>Metazoa</taxon>
        <taxon>Ecdysozoa</taxon>
        <taxon>Nematoda</taxon>
        <taxon>Chromadorea</taxon>
        <taxon>Rhabditida</taxon>
        <taxon>Tylenchina</taxon>
        <taxon>Panagrolaimomorpha</taxon>
        <taxon>Strongyloidoidea</taxon>
        <taxon>Strongyloididae</taxon>
        <taxon>Strongyloides</taxon>
    </lineage>
</organism>
<dbReference type="GO" id="GO:0051301">
    <property type="term" value="P:cell division"/>
    <property type="evidence" value="ECO:0007669"/>
    <property type="project" value="UniProtKB-KW"/>
</dbReference>
<protein>
    <recommendedName>
        <fullName evidence="2">DNA repair and recombination protein RAD54-like</fullName>
    </recommendedName>
    <alternativeName>
        <fullName evidence="8">Protein okra</fullName>
    </alternativeName>
</protein>
<dbReference type="Pfam" id="PF00271">
    <property type="entry name" value="Helicase_C"/>
    <property type="match status" value="1"/>
</dbReference>
<feature type="domain" description="Helicase C-terminal" evidence="9">
    <location>
        <begin position="36"/>
        <end position="83"/>
    </location>
</feature>
<accession>A0A0K0FD76</accession>
<dbReference type="PANTHER" id="PTHR45629">
    <property type="entry name" value="SNF2/RAD54 FAMILY MEMBER"/>
    <property type="match status" value="1"/>
</dbReference>
<keyword evidence="4" id="KW-0498">Mitosis</keyword>
<evidence type="ECO:0000256" key="3">
    <source>
        <dbReference type="ARBA" id="ARBA00022618"/>
    </source>
</evidence>
<dbReference type="InterPro" id="IPR001650">
    <property type="entry name" value="Helicase_C-like"/>
</dbReference>
<dbReference type="Gene3D" id="3.40.50.300">
    <property type="entry name" value="P-loop containing nucleotide triphosphate hydrolases"/>
    <property type="match status" value="1"/>
</dbReference>
<evidence type="ECO:0000313" key="11">
    <source>
        <dbReference type="WBParaSite" id="SVE_0679600.1"/>
    </source>
</evidence>
<dbReference type="InterPro" id="IPR027417">
    <property type="entry name" value="P-loop_NTPase"/>
</dbReference>
<evidence type="ECO:0000256" key="1">
    <source>
        <dbReference type="ARBA" id="ARBA00011467"/>
    </source>
</evidence>
<proteinExistence type="predicted"/>
<evidence type="ECO:0000256" key="2">
    <source>
        <dbReference type="ARBA" id="ARBA00015341"/>
    </source>
</evidence>
<dbReference type="CDD" id="cd18793">
    <property type="entry name" value="SF2_C_SNF"/>
    <property type="match status" value="1"/>
</dbReference>
<reference evidence="11" key="2">
    <citation type="submission" date="2015-08" db="UniProtKB">
        <authorList>
            <consortium name="WormBaseParasite"/>
        </authorList>
    </citation>
    <scope>IDENTIFICATION</scope>
</reference>
<evidence type="ECO:0000256" key="8">
    <source>
        <dbReference type="ARBA" id="ARBA00029956"/>
    </source>
</evidence>
<evidence type="ECO:0000256" key="5">
    <source>
        <dbReference type="ARBA" id="ARBA00022801"/>
    </source>
</evidence>
<evidence type="ECO:0000256" key="7">
    <source>
        <dbReference type="ARBA" id="ARBA00024776"/>
    </source>
</evidence>
<sequence>MDEFVFLHWDSLIGKKEDYRKLFLFSFFGGINAGDSEIGLVFLSLKAGGVGLNLIRGNHTLILELDWNLFNENQSYDRTYRIG</sequence>
<dbReference type="InterPro" id="IPR049730">
    <property type="entry name" value="SNF2/RAD54-like_C"/>
</dbReference>
<evidence type="ECO:0000313" key="10">
    <source>
        <dbReference type="Proteomes" id="UP000035680"/>
    </source>
</evidence>
<keyword evidence="3" id="KW-0132">Cell division</keyword>
<evidence type="ECO:0000256" key="4">
    <source>
        <dbReference type="ARBA" id="ARBA00022776"/>
    </source>
</evidence>
<keyword evidence="5" id="KW-0378">Hydrolase</keyword>
<dbReference type="Proteomes" id="UP000035680">
    <property type="component" value="Unassembled WGS sequence"/>
</dbReference>
<dbReference type="PANTHER" id="PTHR45629:SF7">
    <property type="entry name" value="DNA EXCISION REPAIR PROTEIN ERCC-6-RELATED"/>
    <property type="match status" value="1"/>
</dbReference>
<dbReference type="AlphaFoldDB" id="A0A0K0FD76"/>
<comment type="function">
    <text evidence="7">Involved in mitotic DNA repair and meiotic recombination. Functions in the recombinational DNA repair pathway. Essential for interhomolog gene conversion (GC), but may have a less important role in intersister GC than spn-A/Rad51. In the presence of DNA, spn-A/Rad51 enhances the ATPase activity of okr/Rad54.</text>
</comment>
<evidence type="ECO:0000256" key="6">
    <source>
        <dbReference type="ARBA" id="ARBA00023306"/>
    </source>
</evidence>